<evidence type="ECO:0000259" key="1">
    <source>
        <dbReference type="PROSITE" id="PS00028"/>
    </source>
</evidence>
<organism evidence="2 3">
    <name type="scientific">Xylaria arbuscula</name>
    <dbReference type="NCBI Taxonomy" id="114810"/>
    <lineage>
        <taxon>Eukaryota</taxon>
        <taxon>Fungi</taxon>
        <taxon>Dikarya</taxon>
        <taxon>Ascomycota</taxon>
        <taxon>Pezizomycotina</taxon>
        <taxon>Sordariomycetes</taxon>
        <taxon>Xylariomycetidae</taxon>
        <taxon>Xylariales</taxon>
        <taxon>Xylariaceae</taxon>
        <taxon>Xylaria</taxon>
    </lineage>
</organism>
<dbReference type="EMBL" id="JANPWZ010000553">
    <property type="protein sequence ID" value="KAJ3575296.1"/>
    <property type="molecule type" value="Genomic_DNA"/>
</dbReference>
<dbReference type="Proteomes" id="UP001148614">
    <property type="component" value="Unassembled WGS sequence"/>
</dbReference>
<name>A0A9W8NH23_9PEZI</name>
<dbReference type="InterPro" id="IPR010730">
    <property type="entry name" value="HET"/>
</dbReference>
<dbReference type="PROSITE" id="PS00028">
    <property type="entry name" value="ZINC_FINGER_C2H2_1"/>
    <property type="match status" value="1"/>
</dbReference>
<dbReference type="PANTHER" id="PTHR33112:SF16">
    <property type="entry name" value="HETEROKARYON INCOMPATIBILITY DOMAIN-CONTAINING PROTEIN"/>
    <property type="match status" value="1"/>
</dbReference>
<feature type="domain" description="C2H2-type" evidence="1">
    <location>
        <begin position="5"/>
        <end position="27"/>
    </location>
</feature>
<accession>A0A9W8NH23</accession>
<dbReference type="VEuPathDB" id="FungiDB:F4678DRAFT_466994"/>
<keyword evidence="3" id="KW-1185">Reference proteome</keyword>
<protein>
    <recommendedName>
        <fullName evidence="1">C2H2-type domain-containing protein</fullName>
    </recommendedName>
</protein>
<proteinExistence type="predicted"/>
<comment type="caution">
    <text evidence="2">The sequence shown here is derived from an EMBL/GenBank/DDBJ whole genome shotgun (WGS) entry which is preliminary data.</text>
</comment>
<gene>
    <name evidence="2" type="ORF">NPX13_g4083</name>
</gene>
<dbReference type="InterPro" id="IPR013087">
    <property type="entry name" value="Znf_C2H2_type"/>
</dbReference>
<reference evidence="2" key="1">
    <citation type="submission" date="2022-07" db="EMBL/GenBank/DDBJ databases">
        <title>Genome Sequence of Xylaria arbuscula.</title>
        <authorList>
            <person name="Buettner E."/>
        </authorList>
    </citation>
    <scope>NUCLEOTIDE SEQUENCE</scope>
    <source>
        <strain evidence="2">VT107</strain>
    </source>
</reference>
<dbReference type="Pfam" id="PF06985">
    <property type="entry name" value="HET"/>
    <property type="match status" value="1"/>
</dbReference>
<sequence>MSYTCDRCQRELFSPESWNTHLNPEQHIDAQRREDEGLDLIDPGYGYGFDATLRDLQASRDHGCSFCDLLIARINQLAKEWQATDLLHILVAPRLPRRVSPPRIEAIDISITRKEHTEGYVWFATGISAHSGIGESFFVHGPDETEPNFAAPIARSWLQECLSNHQLCQVTKSRTLPSRALYISSCNGSVHTKLEMHPPDDIQYVFLSYRWGGDQKLKLTQESSDKLTQGIPLSSLPGTLKDAVKVTLDLGIPYIWIDALCIFQDSTEDLAKEIVNMESYIQQAVLFGEQIGTQRGASYSAVLDPNAPFYQPDKEPVNSRAWIMQERLLCPRVLILPSVGGMLWQCDTHERIYGQIHYAYYVESDRSRIAATWRQWDLSPQVPLSAKEVHNAWITQVDDYNKRDLTNPRDKLLAISGLAKRFQHNYGNVLGAYCAGSWYNFLNLSLHWHTGLEGRSAPAIRPTTKSIPSWSWANVHNSMYLSKGQPIMHPHLRIAVISCEVNLVTPGFAFGDVAGGRLELQGVLVEVYWDHEESVFENLEGSSSALGDPKEEHLGFVEFDFEQDEVRGNANVGLLLPVTESGAVLLRETDAPGTYMRIGYGILSDYSRLYNAWQSRWPRTSIVIQ</sequence>
<evidence type="ECO:0000313" key="3">
    <source>
        <dbReference type="Proteomes" id="UP001148614"/>
    </source>
</evidence>
<dbReference type="PANTHER" id="PTHR33112">
    <property type="entry name" value="DOMAIN PROTEIN, PUTATIVE-RELATED"/>
    <property type="match status" value="1"/>
</dbReference>
<evidence type="ECO:0000313" key="2">
    <source>
        <dbReference type="EMBL" id="KAJ3575296.1"/>
    </source>
</evidence>
<dbReference type="AlphaFoldDB" id="A0A9W8NH23"/>